<dbReference type="Proteomes" id="UP000013989">
    <property type="component" value="Unassembled WGS sequence"/>
</dbReference>
<comment type="caution">
    <text evidence="1">The sequence shown here is derived from an EMBL/GenBank/DDBJ whole genome shotgun (WGS) entry which is preliminary data.</text>
</comment>
<dbReference type="EMBL" id="AHEJ01000007">
    <property type="protein sequence ID" value="EOP74911.1"/>
    <property type="molecule type" value="Genomic_DNA"/>
</dbReference>
<dbReference type="RefSeq" id="WP_000383685.1">
    <property type="nucleotide sequence ID" value="NZ_KB976784.1"/>
</dbReference>
<dbReference type="AlphaFoldDB" id="A0A9W5QM40"/>
<evidence type="ECO:0000313" key="1">
    <source>
        <dbReference type="EMBL" id="EOP74911.1"/>
    </source>
</evidence>
<proteinExistence type="predicted"/>
<protein>
    <recommendedName>
        <fullName evidence="3">Phage protein</fullName>
    </recommendedName>
</protein>
<sequence>MDVYRCEHVMDLFSVKETKAREIIKQLNNELKEKGYITVAGRVPIEYFHERTKIPKNNHELR</sequence>
<reference evidence="1 2" key="1">
    <citation type="submission" date="2012-12" db="EMBL/GenBank/DDBJ databases">
        <title>The Genome Sequence of Bacillus cereus ISP2954.</title>
        <authorList>
            <consortium name="The Broad Institute Genome Sequencing Platform"/>
            <consortium name="The Broad Institute Genome Sequencing Center for Infectious Disease"/>
            <person name="Feldgarden M."/>
            <person name="Van der Auwera G.A."/>
            <person name="Mahillon J."/>
            <person name="Duprez V."/>
            <person name="Timmery S."/>
            <person name="Mattelet C."/>
            <person name="Dierick K."/>
            <person name="Sun M."/>
            <person name="Yu Z."/>
            <person name="Zhu L."/>
            <person name="Hu X."/>
            <person name="Shank E.B."/>
            <person name="Swiecicka I."/>
            <person name="Hansen B.M."/>
            <person name="Andrup L."/>
            <person name="Walker B."/>
            <person name="Young S.K."/>
            <person name="Zeng Q."/>
            <person name="Gargeya S."/>
            <person name="Fitzgerald M."/>
            <person name="Haas B."/>
            <person name="Abouelleil A."/>
            <person name="Alvarado L."/>
            <person name="Arachchi H.M."/>
            <person name="Berlin A.M."/>
            <person name="Chapman S.B."/>
            <person name="Dewar J."/>
            <person name="Goldberg J."/>
            <person name="Griggs A."/>
            <person name="Gujja S."/>
            <person name="Hansen M."/>
            <person name="Howarth C."/>
            <person name="Imamovic A."/>
            <person name="Larimer J."/>
            <person name="McCowan C."/>
            <person name="Murphy C."/>
            <person name="Neiman D."/>
            <person name="Pearson M."/>
            <person name="Priest M."/>
            <person name="Roberts A."/>
            <person name="Saif S."/>
            <person name="Shea T."/>
            <person name="Sisk P."/>
            <person name="Sykes S."/>
            <person name="Wortman J."/>
            <person name="Nusbaum C."/>
            <person name="Birren B."/>
        </authorList>
    </citation>
    <scope>NUCLEOTIDE SEQUENCE [LARGE SCALE GENOMIC DNA]</scope>
    <source>
        <strain evidence="1 2">ISP2954</strain>
    </source>
</reference>
<accession>A0A9W5QM40</accession>
<gene>
    <name evidence="1" type="ORF">IGU_06136</name>
</gene>
<evidence type="ECO:0008006" key="3">
    <source>
        <dbReference type="Google" id="ProtNLM"/>
    </source>
</evidence>
<evidence type="ECO:0000313" key="2">
    <source>
        <dbReference type="Proteomes" id="UP000013989"/>
    </source>
</evidence>
<organism evidence="1 2">
    <name type="scientific">Bacillus cereus ISP2954</name>
    <dbReference type="NCBI Taxonomy" id="1053215"/>
    <lineage>
        <taxon>Bacteria</taxon>
        <taxon>Bacillati</taxon>
        <taxon>Bacillota</taxon>
        <taxon>Bacilli</taxon>
        <taxon>Bacillales</taxon>
        <taxon>Bacillaceae</taxon>
        <taxon>Bacillus</taxon>
        <taxon>Bacillus cereus group</taxon>
    </lineage>
</organism>
<name>A0A9W5QM40_BACCE</name>